<dbReference type="InterPro" id="IPR002931">
    <property type="entry name" value="Transglutaminase-like"/>
</dbReference>
<evidence type="ECO:0000256" key="1">
    <source>
        <dbReference type="SAM" id="Phobius"/>
    </source>
</evidence>
<gene>
    <name evidence="3" type="ORF">FOF46_26255</name>
</gene>
<keyword evidence="1" id="KW-0472">Membrane</keyword>
<dbReference type="PANTHER" id="PTHR33490">
    <property type="entry name" value="BLR5614 PROTEIN-RELATED"/>
    <property type="match status" value="1"/>
</dbReference>
<evidence type="ECO:0000313" key="3">
    <source>
        <dbReference type="EMBL" id="TSE04431.1"/>
    </source>
</evidence>
<name>A0A554VCI5_9FLAO</name>
<feature type="transmembrane region" description="Helical" evidence="1">
    <location>
        <begin position="489"/>
        <end position="512"/>
    </location>
</feature>
<feature type="transmembrane region" description="Helical" evidence="1">
    <location>
        <begin position="463"/>
        <end position="483"/>
    </location>
</feature>
<dbReference type="Proteomes" id="UP000318833">
    <property type="component" value="Unassembled WGS sequence"/>
</dbReference>
<proteinExistence type="predicted"/>
<dbReference type="EMBL" id="VLNR01000081">
    <property type="protein sequence ID" value="TSE04431.1"/>
    <property type="molecule type" value="Genomic_DNA"/>
</dbReference>
<dbReference type="SUPFAM" id="SSF54001">
    <property type="entry name" value="Cysteine proteinases"/>
    <property type="match status" value="1"/>
</dbReference>
<evidence type="ECO:0000313" key="4">
    <source>
        <dbReference type="Proteomes" id="UP000318833"/>
    </source>
</evidence>
<dbReference type="SMART" id="SM00460">
    <property type="entry name" value="TGc"/>
    <property type="match status" value="1"/>
</dbReference>
<accession>A0A554VCI5</accession>
<feature type="transmembrane region" description="Helical" evidence="1">
    <location>
        <begin position="6"/>
        <end position="24"/>
    </location>
</feature>
<dbReference type="InterPro" id="IPR038765">
    <property type="entry name" value="Papain-like_cys_pep_sf"/>
</dbReference>
<organism evidence="3 4">
    <name type="scientific">Aquimarina algiphila</name>
    <dbReference type="NCBI Taxonomy" id="2047982"/>
    <lineage>
        <taxon>Bacteria</taxon>
        <taxon>Pseudomonadati</taxon>
        <taxon>Bacteroidota</taxon>
        <taxon>Flavobacteriia</taxon>
        <taxon>Flavobacteriales</taxon>
        <taxon>Flavobacteriaceae</taxon>
        <taxon>Aquimarina</taxon>
    </lineage>
</organism>
<feature type="transmembrane region" description="Helical" evidence="1">
    <location>
        <begin position="407"/>
        <end position="426"/>
    </location>
</feature>
<reference evidence="3 4" key="1">
    <citation type="submission" date="2019-07" db="EMBL/GenBank/DDBJ databases">
        <title>The draft genome sequence of Aquimarina algiphila M91.</title>
        <authorList>
            <person name="Meng X."/>
        </authorList>
    </citation>
    <scope>NUCLEOTIDE SEQUENCE [LARGE SCALE GENOMIC DNA]</scope>
    <source>
        <strain evidence="3 4">M91</strain>
    </source>
</reference>
<dbReference type="Pfam" id="PF14402">
    <property type="entry name" value="7TM_transglut"/>
    <property type="match status" value="1"/>
</dbReference>
<dbReference type="Gene3D" id="3.10.620.30">
    <property type="match status" value="1"/>
</dbReference>
<dbReference type="InterPro" id="IPR025840">
    <property type="entry name" value="7TM_transglut"/>
</dbReference>
<keyword evidence="1" id="KW-0812">Transmembrane</keyword>
<evidence type="ECO:0000259" key="2">
    <source>
        <dbReference type="SMART" id="SM00460"/>
    </source>
</evidence>
<feature type="transmembrane region" description="Helical" evidence="1">
    <location>
        <begin position="335"/>
        <end position="353"/>
    </location>
</feature>
<dbReference type="Pfam" id="PF01841">
    <property type="entry name" value="Transglut_core"/>
    <property type="match status" value="1"/>
</dbReference>
<dbReference type="OrthoDB" id="9804872at2"/>
<feature type="transmembrane region" description="Helical" evidence="1">
    <location>
        <begin position="373"/>
        <end position="395"/>
    </location>
</feature>
<dbReference type="RefSeq" id="WP_143918514.1">
    <property type="nucleotide sequence ID" value="NZ_CANMIK010000083.1"/>
</dbReference>
<keyword evidence="1" id="KW-1133">Transmembrane helix</keyword>
<protein>
    <recommendedName>
        <fullName evidence="2">Transglutaminase-like domain-containing protein</fullName>
    </recommendedName>
</protein>
<feature type="domain" description="Transglutaminase-like" evidence="2">
    <location>
        <begin position="199"/>
        <end position="260"/>
    </location>
</feature>
<keyword evidence="4" id="KW-1185">Reference proteome</keyword>
<dbReference type="AlphaFoldDB" id="A0A554VCI5"/>
<comment type="caution">
    <text evidence="3">The sequence shown here is derived from an EMBL/GenBank/DDBJ whole genome shotgun (WGS) entry which is preliminary data.</text>
</comment>
<sequence>MNSKTNLTIALIIIIAIAITSIGFKINPILDHYDNFNPEKVYTIKYRFFFKSSDRETSLKTYLPRSNSRQRISEEKIKNDTALFFSKKEEKHKNIRAIWKTKNKDTYNSVDYEFTFAGKAKGFKVPQKFDLVSEKHVNHIIEYLNPTTNIQSGDEIIRTLATRLSQNVKNDREVIKNIFDYVYGIPSAPIITLTDAITTIEQNRASCNGKSRLFVALSRSLGYPARVKGGIIVENADKRTSHAWAEVFINENWVPFDALNNHFAYLPANYLELYHGDKSLITHTPGIQFDYTYEIKEVNHVSFLKMNSEELNNLPGFSLWTLVDKKVIPMGSLRLLLLLPIGGLLVAFLRNIVGLKTFGVFLPVLIAFSLLHTGYVSGIAIFVGLIMFIGLISYPFDKLGLLYTPKLVISLTIMVSVILIATHFGIKNDIDWLTKLTFFPIIILTIATERFSRSTLEDGYIKAIDKLFQTLIATSISYLILSLSWLPSILILFPEIVLIIIGSATFLGRYIGIRWVELVRFRPLLEPEK</sequence>